<organism evidence="2 3">
    <name type="scientific">Trichogramma kaykai</name>
    <dbReference type="NCBI Taxonomy" id="54128"/>
    <lineage>
        <taxon>Eukaryota</taxon>
        <taxon>Metazoa</taxon>
        <taxon>Ecdysozoa</taxon>
        <taxon>Arthropoda</taxon>
        <taxon>Hexapoda</taxon>
        <taxon>Insecta</taxon>
        <taxon>Pterygota</taxon>
        <taxon>Neoptera</taxon>
        <taxon>Endopterygota</taxon>
        <taxon>Hymenoptera</taxon>
        <taxon>Apocrita</taxon>
        <taxon>Proctotrupomorpha</taxon>
        <taxon>Chalcidoidea</taxon>
        <taxon>Trichogrammatidae</taxon>
        <taxon>Trichogramma</taxon>
    </lineage>
</organism>
<evidence type="ECO:0000313" key="2">
    <source>
        <dbReference type="EMBL" id="KAL3386915.1"/>
    </source>
</evidence>
<gene>
    <name evidence="2" type="ORF">TKK_017687</name>
</gene>
<comment type="caution">
    <text evidence="2">The sequence shown here is derived from an EMBL/GenBank/DDBJ whole genome shotgun (WGS) entry which is preliminary data.</text>
</comment>
<proteinExistence type="predicted"/>
<evidence type="ECO:0000256" key="1">
    <source>
        <dbReference type="SAM" id="Phobius"/>
    </source>
</evidence>
<dbReference type="PANTHER" id="PTHR22955:SF77">
    <property type="entry name" value="ASPARTIC PUTATIVE DOMAIN-CONTAINING PROTEIN-RELATED"/>
    <property type="match status" value="1"/>
</dbReference>
<dbReference type="InterPro" id="IPR008042">
    <property type="entry name" value="Retrotrans_Pao"/>
</dbReference>
<dbReference type="EMBL" id="JBJJXI010000142">
    <property type="protein sequence ID" value="KAL3386915.1"/>
    <property type="molecule type" value="Genomic_DNA"/>
</dbReference>
<keyword evidence="3" id="KW-1185">Reference proteome</keyword>
<keyword evidence="1" id="KW-1133">Transmembrane helix</keyword>
<keyword evidence="1" id="KW-0472">Membrane</keyword>
<keyword evidence="1" id="KW-0812">Transmembrane</keyword>
<evidence type="ECO:0000313" key="3">
    <source>
        <dbReference type="Proteomes" id="UP001627154"/>
    </source>
</evidence>
<dbReference type="AlphaFoldDB" id="A0ABD2W1I7"/>
<evidence type="ECO:0008006" key="4">
    <source>
        <dbReference type="Google" id="ProtNLM"/>
    </source>
</evidence>
<sequence length="150" mass="16645">MLNKSETQDGSVKANKAPGFRAYAAAIYMVIPGCISRLIMAKTKIAPAKLETLPLLELCGAELLVKLTKQILSNVEKQPEQVHFWCDSKVLLDWLDGHPSRWQTFVANRVSFINSSYPNAVWHHVRSAHNAADCATRGLTPAQLAGFTLW</sequence>
<dbReference type="Pfam" id="PF05380">
    <property type="entry name" value="Peptidase_A17"/>
    <property type="match status" value="1"/>
</dbReference>
<protein>
    <recommendedName>
        <fullName evidence="4">RNase H type-1 domain-containing protein</fullName>
    </recommendedName>
</protein>
<accession>A0ABD2W1I7</accession>
<dbReference type="Proteomes" id="UP001627154">
    <property type="component" value="Unassembled WGS sequence"/>
</dbReference>
<dbReference type="PANTHER" id="PTHR22955">
    <property type="entry name" value="RETROTRANSPOSON"/>
    <property type="match status" value="1"/>
</dbReference>
<reference evidence="2 3" key="1">
    <citation type="journal article" date="2024" name="bioRxiv">
        <title>A reference genome for Trichogramma kaykai: A tiny desert-dwelling parasitoid wasp with competing sex-ratio distorters.</title>
        <authorList>
            <person name="Culotta J."/>
            <person name="Lindsey A.R."/>
        </authorList>
    </citation>
    <scope>NUCLEOTIDE SEQUENCE [LARGE SCALE GENOMIC DNA]</scope>
    <source>
        <strain evidence="2 3">KSX58</strain>
    </source>
</reference>
<name>A0ABD2W1I7_9HYME</name>
<feature type="transmembrane region" description="Helical" evidence="1">
    <location>
        <begin position="20"/>
        <end position="40"/>
    </location>
</feature>